<feature type="region of interest" description="Disordered" evidence="2">
    <location>
        <begin position="1741"/>
        <end position="1768"/>
    </location>
</feature>
<feature type="compositionally biased region" description="Polar residues" evidence="2">
    <location>
        <begin position="827"/>
        <end position="840"/>
    </location>
</feature>
<evidence type="ECO:0000259" key="3">
    <source>
        <dbReference type="PROSITE" id="PS50174"/>
    </source>
</evidence>
<feature type="domain" description="G-patch" evidence="3">
    <location>
        <begin position="1704"/>
        <end position="1750"/>
    </location>
</feature>
<protein>
    <recommendedName>
        <fullName evidence="3">G-patch domain-containing protein</fullName>
    </recommendedName>
</protein>
<dbReference type="Gene3D" id="2.40.70.10">
    <property type="entry name" value="Acid Proteases"/>
    <property type="match status" value="1"/>
</dbReference>
<feature type="region of interest" description="Disordered" evidence="2">
    <location>
        <begin position="1380"/>
        <end position="1437"/>
    </location>
</feature>
<sequence>MENEFLNKVEDNAAVRAWSEKLQSEKGDSLTEGYVSELQEFTRVNTAQNELQELRDIWARWDEEAKQSFYQSYGDISYLLDIKVDKHLFRAMVQFWNSAYKCFTFGEVDLVPTVEEYNALLRCPKVQVKKAYAKVLNGQTFAKKLMNISGMSEPWVAARIQQKGDSKCIPWENLRDLVLAHPDERKRIDIFALSIYGLVIFPKALRHVDEAVTDLFDRLEKGVTPIPAILAETFRSLSMCRKSGNGRFIGCAQLLMVWFHGHFWKVDKVSYRVFSETYSPLKEEAAIQRREDISEEKWMEILQNLKEEDIEWRAFWMVPDEILYRCGNFDWVPLLGIWGATGYTPLLALRQYKSRQFIPATYGLAQCEFSFKDAHYKKKVRELSDAWKQTRWMKRLAVGSIVTPEYDGWFKKRVNDNVPRPSLENTQPMVEQLRVIPSELEIIKQDFERKSLELGKKIEQLEEEKMHLRLDADVQRSEAEKWKKGKTKAEEDLDSLKTDYKKLRLSMRTAGLGNTSEQWRYEVREEKTKADRWERKFREAQVQNEELEKSLSESRNEQGKLKARVAELEKSLHQYRNRNTMMELRASLSKIEEMKEKTEELEAALQNCEMRIQFFEAGEERWKEQLHHAQDQVRNRDYIMGEALTQIREVADYLQTLAVQVDILSVKYELESDRGQELASLFIKIKALSIRAKSYFNLETDENLSSTHPYGTRTKAMDKKLERLEQMQKEMQEQMQAQVQEQLAKIQQEMRDQMLESQRNMMEELARLLTNRPDKGKGPMVDTGNNNEDPLYPPGFAPANAQTQHETHTQRPSITEDPPYPPGFTPMNAQTQPELHTQRPSVTIRPQQFQADTSMPINYQIGSGSNPGDNPVNPIIPDLDNMAENERVRTSLSRELEERCKWLEERFKAMESADYHCGVDAKDLSLVPDLVLPPKFKMPEFEKYNGMSCPEAHITMFCRRMTGYVNNDQLLIHCFQDSLVGAASKWYNQLSRTKINSWKDLAQAFMKQYSHVMDMAPDRITLQNMEKKQSESFRQYAQRWREMATQVQPPLLEKETTMLFINTLKAPFINHMLGSATKSFSDIVMSGEMIENAIRCRKIEAGENAKKSAPRRKENEVNNTSSYSKPVTVNQPRAATTSHQGSTRQDSNPRPNKERLQFTPIPMSYRELYQSLFDAHVVSPFYLKPLQPPFPKWYDTSAQCEYHAGVTGHSIENCTAFKKLVEKLIEMGVIKFDDSPGPNVAGNPLPDHKGVNAIIEYGNKRIKADVAEVQTPLSRVWEQMVDRGLVAQHSKEKPREVRRYCEFHKDESHDIQECGEFKSMVQNLMDNKEIEFYDEIGRTEEGEVYASEEGRTERRPVAFSYKDSKSVPWNYDCNVTIRGKENPAGTSEEGQDEGFYTRSGRRYTPNTKAEPAKGKSIVAEQGKEETSKPESPINEPVTEKEAKEFLKFLKHSEYSVVEQLYKQPARISVLALLMSSETHRNALLKVLNETYVANDISVNKLDHLVNNISADNFIFFNDDEIPSGGMGSTKALHITTRCKGFTLPGVLIDNGSALNVLPLSTLNRLPVDNSHMKTCQNVVRAFDGTERKVMGKIEIPLLIGPSTYEIDFLVMDIKPSYNCLLGRPWIHSAGAVPSSLHQKLKFITEGRLVTVNAEEDIIASVTSNAPYVGTDEEAIECSFRSLEFVNATFVVEGNKVPTPRISKTTRMGLQLTIGKGALPGKGLGRSLQGRVDAPMLMDKRDRFGLGFKPDAKQKRKEQEKKQERRRAF</sequence>
<feature type="compositionally biased region" description="Polar residues" evidence="2">
    <location>
        <begin position="1117"/>
        <end position="1150"/>
    </location>
</feature>
<dbReference type="CDD" id="cd00303">
    <property type="entry name" value="retropepsin_like"/>
    <property type="match status" value="1"/>
</dbReference>
<gene>
    <name evidence="4" type="ORF">CXB51_000409</name>
</gene>
<dbReference type="PROSITE" id="PS50174">
    <property type="entry name" value="G_PATCH"/>
    <property type="match status" value="1"/>
</dbReference>
<dbReference type="InterPro" id="IPR021109">
    <property type="entry name" value="Peptidase_aspartic_dom_sf"/>
</dbReference>
<name>A0A8J5Z9E5_9ROSI</name>
<keyword evidence="1" id="KW-0175">Coiled coil</keyword>
<feature type="region of interest" description="Disordered" evidence="2">
    <location>
        <begin position="1104"/>
        <end position="1157"/>
    </location>
</feature>
<evidence type="ECO:0000313" key="5">
    <source>
        <dbReference type="Proteomes" id="UP000701853"/>
    </source>
</evidence>
<proteinExistence type="predicted"/>
<accession>A0A8J5Z9E5</accession>
<dbReference type="OrthoDB" id="1747832at2759"/>
<feature type="coiled-coil region" evidence="1">
    <location>
        <begin position="714"/>
        <end position="756"/>
    </location>
</feature>
<dbReference type="PANTHER" id="PTHR32108:SF5">
    <property type="entry name" value="DYNACTIN SUBUNIT 1-LIKE"/>
    <property type="match status" value="1"/>
</dbReference>
<feature type="region of interest" description="Disordered" evidence="2">
    <location>
        <begin position="795"/>
        <end position="840"/>
    </location>
</feature>
<comment type="caution">
    <text evidence="4">The sequence shown here is derived from an EMBL/GenBank/DDBJ whole genome shotgun (WGS) entry which is preliminary data.</text>
</comment>
<dbReference type="InterPro" id="IPR056647">
    <property type="entry name" value="DUF7745"/>
</dbReference>
<dbReference type="Pfam" id="PF24924">
    <property type="entry name" value="DUF7745"/>
    <property type="match status" value="1"/>
</dbReference>
<dbReference type="EMBL" id="JAHUZN010000001">
    <property type="protein sequence ID" value="KAG8502424.1"/>
    <property type="molecule type" value="Genomic_DNA"/>
</dbReference>
<evidence type="ECO:0000313" key="4">
    <source>
        <dbReference type="EMBL" id="KAG8502424.1"/>
    </source>
</evidence>
<dbReference type="InterPro" id="IPR000467">
    <property type="entry name" value="G_patch_dom"/>
</dbReference>
<feature type="coiled-coil region" evidence="1">
    <location>
        <begin position="444"/>
        <end position="611"/>
    </location>
</feature>
<feature type="compositionally biased region" description="Basic and acidic residues" evidence="2">
    <location>
        <begin position="1104"/>
        <end position="1116"/>
    </location>
</feature>
<organism evidence="4 5">
    <name type="scientific">Gossypium anomalum</name>
    <dbReference type="NCBI Taxonomy" id="47600"/>
    <lineage>
        <taxon>Eukaryota</taxon>
        <taxon>Viridiplantae</taxon>
        <taxon>Streptophyta</taxon>
        <taxon>Embryophyta</taxon>
        <taxon>Tracheophyta</taxon>
        <taxon>Spermatophyta</taxon>
        <taxon>Magnoliopsida</taxon>
        <taxon>eudicotyledons</taxon>
        <taxon>Gunneridae</taxon>
        <taxon>Pentapetalae</taxon>
        <taxon>rosids</taxon>
        <taxon>malvids</taxon>
        <taxon>Malvales</taxon>
        <taxon>Malvaceae</taxon>
        <taxon>Malvoideae</taxon>
        <taxon>Gossypium</taxon>
    </lineage>
</organism>
<reference evidence="4 5" key="1">
    <citation type="journal article" date="2021" name="bioRxiv">
        <title>The Gossypium anomalum genome as a resource for cotton improvement and evolutionary analysis of hybrid incompatibility.</title>
        <authorList>
            <person name="Grover C.E."/>
            <person name="Yuan D."/>
            <person name="Arick M.A."/>
            <person name="Miller E.R."/>
            <person name="Hu G."/>
            <person name="Peterson D.G."/>
            <person name="Wendel J.F."/>
            <person name="Udall J.A."/>
        </authorList>
    </citation>
    <scope>NUCLEOTIDE SEQUENCE [LARGE SCALE GENOMIC DNA]</scope>
    <source>
        <strain evidence="4">JFW-Udall</strain>
        <tissue evidence="4">Leaf</tissue>
    </source>
</reference>
<evidence type="ECO:0000256" key="2">
    <source>
        <dbReference type="SAM" id="MobiDB-lite"/>
    </source>
</evidence>
<keyword evidence="5" id="KW-1185">Reference proteome</keyword>
<dbReference type="InterPro" id="IPR005162">
    <property type="entry name" value="Retrotrans_gag_dom"/>
</dbReference>
<dbReference type="PANTHER" id="PTHR32108">
    <property type="entry name" value="DNA-DIRECTED RNA POLYMERASE SUBUNIT ALPHA"/>
    <property type="match status" value="1"/>
</dbReference>
<evidence type="ECO:0000256" key="1">
    <source>
        <dbReference type="SAM" id="Coils"/>
    </source>
</evidence>
<dbReference type="Proteomes" id="UP000701853">
    <property type="component" value="Chromosome 1"/>
</dbReference>
<dbReference type="Pfam" id="PF03732">
    <property type="entry name" value="Retrotrans_gag"/>
    <property type="match status" value="1"/>
</dbReference>
<dbReference type="GO" id="GO:0003676">
    <property type="term" value="F:nucleic acid binding"/>
    <property type="evidence" value="ECO:0007669"/>
    <property type="project" value="InterPro"/>
</dbReference>